<sequence length="50" mass="6050">NNKTYTIIKKVLIYNDIRLKILYPTKLIRMPIKKTLLKKEKRHTKNIVVI</sequence>
<protein>
    <submittedName>
        <fullName evidence="1">Uncharacterized protein</fullName>
    </submittedName>
</protein>
<dbReference type="EMBL" id="BART01009818">
    <property type="protein sequence ID" value="GAG81375.1"/>
    <property type="molecule type" value="Genomic_DNA"/>
</dbReference>
<gene>
    <name evidence="1" type="ORF">S01H4_21630</name>
</gene>
<accession>X1AFP0</accession>
<reference evidence="1" key="1">
    <citation type="journal article" date="2014" name="Front. Microbiol.">
        <title>High frequency of phylogenetically diverse reductive dehalogenase-homologous genes in deep subseafloor sedimentary metagenomes.</title>
        <authorList>
            <person name="Kawai M."/>
            <person name="Futagami T."/>
            <person name="Toyoda A."/>
            <person name="Takaki Y."/>
            <person name="Nishi S."/>
            <person name="Hori S."/>
            <person name="Arai W."/>
            <person name="Tsubouchi T."/>
            <person name="Morono Y."/>
            <person name="Uchiyama I."/>
            <person name="Ito T."/>
            <person name="Fujiyama A."/>
            <person name="Inagaki F."/>
            <person name="Takami H."/>
        </authorList>
    </citation>
    <scope>NUCLEOTIDE SEQUENCE</scope>
    <source>
        <strain evidence="1">Expedition CK06-06</strain>
    </source>
</reference>
<comment type="caution">
    <text evidence="1">The sequence shown here is derived from an EMBL/GenBank/DDBJ whole genome shotgun (WGS) entry which is preliminary data.</text>
</comment>
<organism evidence="1">
    <name type="scientific">marine sediment metagenome</name>
    <dbReference type="NCBI Taxonomy" id="412755"/>
    <lineage>
        <taxon>unclassified sequences</taxon>
        <taxon>metagenomes</taxon>
        <taxon>ecological metagenomes</taxon>
    </lineage>
</organism>
<feature type="non-terminal residue" evidence="1">
    <location>
        <position position="1"/>
    </location>
</feature>
<dbReference type="AlphaFoldDB" id="X1AFP0"/>
<proteinExistence type="predicted"/>
<name>X1AFP0_9ZZZZ</name>
<evidence type="ECO:0000313" key="1">
    <source>
        <dbReference type="EMBL" id="GAG81375.1"/>
    </source>
</evidence>